<feature type="domain" description="Ribosomal RNA-processing protein 7 C-terminal" evidence="4">
    <location>
        <begin position="225"/>
        <end position="346"/>
    </location>
</feature>
<evidence type="ECO:0000313" key="5">
    <source>
        <dbReference type="EMBL" id="CAH9084321.1"/>
    </source>
</evidence>
<proteinExistence type="inferred from homology"/>
<evidence type="ECO:0000256" key="3">
    <source>
        <dbReference type="SAM" id="MobiDB-lite"/>
    </source>
</evidence>
<dbReference type="Pfam" id="PF12923">
    <property type="entry name" value="RRP7"/>
    <property type="match status" value="1"/>
</dbReference>
<name>A0A9P0Z2P3_CUSEU</name>
<reference evidence="5" key="1">
    <citation type="submission" date="2022-07" db="EMBL/GenBank/DDBJ databases">
        <authorList>
            <person name="Macas J."/>
            <person name="Novak P."/>
            <person name="Neumann P."/>
        </authorList>
    </citation>
    <scope>NUCLEOTIDE SEQUENCE</scope>
</reference>
<feature type="coiled-coil region" evidence="2">
    <location>
        <begin position="314"/>
        <end position="341"/>
    </location>
</feature>
<dbReference type="OrthoDB" id="5390at2759"/>
<dbReference type="PANTHER" id="PTHR13191:SF0">
    <property type="entry name" value="RIBOSOMAL RNA-PROCESSING PROTEIN 7 HOMOLOG A-RELATED"/>
    <property type="match status" value="1"/>
</dbReference>
<accession>A0A9P0Z2P3</accession>
<dbReference type="AlphaFoldDB" id="A0A9P0Z2P3"/>
<sequence>MDVIDTTVRGKRKKKSLKNKKKENCELAETENVAVPKPSEAEGGLRLEEDSIATDIGVNQKVKSSRERTKCGQNAAADSNADEVEESHKRKAKKKKRKMEKGTNVASDANEVDESHKRKPKKKRKMAKGTDVASDANEAEEIQNGQSRKRKSKKKTRKIGVARSYIDAENKSQQNDGKANKHKDQPSKADSFLGKSRQAEDVYELSSGDESCKGVRKWVTEYYQSRPGLHVLQEKIDDYIVAYEAEKEQEKKVKEALIAEDGWTVVSHHKGRKKTVDSESGVAVGSVSQAAVLESLAKKKPSETGLNLYQFQRREAKRNEIMELQSKFEQDKKRAQQLRVARKFRPL</sequence>
<protein>
    <recommendedName>
        <fullName evidence="4">Ribosomal RNA-processing protein 7 C-terminal domain-containing protein</fullName>
    </recommendedName>
</protein>
<dbReference type="GO" id="GO:0000028">
    <property type="term" value="P:ribosomal small subunit assembly"/>
    <property type="evidence" value="ECO:0007669"/>
    <property type="project" value="TreeGrafter"/>
</dbReference>
<feature type="compositionally biased region" description="Basic and acidic residues" evidence="3">
    <location>
        <begin position="178"/>
        <end position="187"/>
    </location>
</feature>
<dbReference type="InterPro" id="IPR040446">
    <property type="entry name" value="RRP7"/>
</dbReference>
<dbReference type="InterPro" id="IPR024326">
    <property type="entry name" value="RRP7_C"/>
</dbReference>
<comment type="similarity">
    <text evidence="1">Belongs to the RRP7 family.</text>
</comment>
<evidence type="ECO:0000313" key="6">
    <source>
        <dbReference type="Proteomes" id="UP001152484"/>
    </source>
</evidence>
<evidence type="ECO:0000256" key="2">
    <source>
        <dbReference type="SAM" id="Coils"/>
    </source>
</evidence>
<dbReference type="EMBL" id="CAMAPE010000017">
    <property type="protein sequence ID" value="CAH9084321.1"/>
    <property type="molecule type" value="Genomic_DNA"/>
</dbReference>
<feature type="compositionally biased region" description="Basic and acidic residues" evidence="3">
    <location>
        <begin position="39"/>
        <end position="49"/>
    </location>
</feature>
<dbReference type="PANTHER" id="PTHR13191">
    <property type="entry name" value="RIBOSOMAL RNA PROCESSING PROTEIN 7-RELATED"/>
    <property type="match status" value="1"/>
</dbReference>
<dbReference type="GO" id="GO:0006364">
    <property type="term" value="P:rRNA processing"/>
    <property type="evidence" value="ECO:0007669"/>
    <property type="project" value="TreeGrafter"/>
</dbReference>
<feature type="region of interest" description="Disordered" evidence="3">
    <location>
        <begin position="1"/>
        <end position="207"/>
    </location>
</feature>
<feature type="coiled-coil region" evidence="2">
    <location>
        <begin position="229"/>
        <end position="260"/>
    </location>
</feature>
<keyword evidence="6" id="KW-1185">Reference proteome</keyword>
<feature type="compositionally biased region" description="Basic residues" evidence="3">
    <location>
        <begin position="9"/>
        <end position="21"/>
    </location>
</feature>
<dbReference type="GO" id="GO:0032545">
    <property type="term" value="C:CURI complex"/>
    <property type="evidence" value="ECO:0007669"/>
    <property type="project" value="TreeGrafter"/>
</dbReference>
<organism evidence="5 6">
    <name type="scientific">Cuscuta europaea</name>
    <name type="common">European dodder</name>
    <dbReference type="NCBI Taxonomy" id="41803"/>
    <lineage>
        <taxon>Eukaryota</taxon>
        <taxon>Viridiplantae</taxon>
        <taxon>Streptophyta</taxon>
        <taxon>Embryophyta</taxon>
        <taxon>Tracheophyta</taxon>
        <taxon>Spermatophyta</taxon>
        <taxon>Magnoliopsida</taxon>
        <taxon>eudicotyledons</taxon>
        <taxon>Gunneridae</taxon>
        <taxon>Pentapetalae</taxon>
        <taxon>asterids</taxon>
        <taxon>lamiids</taxon>
        <taxon>Solanales</taxon>
        <taxon>Convolvulaceae</taxon>
        <taxon>Cuscuteae</taxon>
        <taxon>Cuscuta</taxon>
        <taxon>Cuscuta subgen. Cuscuta</taxon>
    </lineage>
</organism>
<dbReference type="CDD" id="cd12951">
    <property type="entry name" value="RRP7_Rrp7A"/>
    <property type="match status" value="1"/>
</dbReference>
<feature type="compositionally biased region" description="Basic residues" evidence="3">
    <location>
        <begin position="89"/>
        <end position="99"/>
    </location>
</feature>
<gene>
    <name evidence="5" type="ORF">CEURO_LOCUS8963</name>
</gene>
<keyword evidence="2" id="KW-0175">Coiled coil</keyword>
<comment type="caution">
    <text evidence="5">The sequence shown here is derived from an EMBL/GenBank/DDBJ whole genome shotgun (WGS) entry which is preliminary data.</text>
</comment>
<dbReference type="GO" id="GO:0034456">
    <property type="term" value="C:UTP-C complex"/>
    <property type="evidence" value="ECO:0007669"/>
    <property type="project" value="TreeGrafter"/>
</dbReference>
<feature type="compositionally biased region" description="Basic residues" evidence="3">
    <location>
        <begin position="147"/>
        <end position="160"/>
    </location>
</feature>
<feature type="compositionally biased region" description="Basic residues" evidence="3">
    <location>
        <begin position="117"/>
        <end position="127"/>
    </location>
</feature>
<evidence type="ECO:0000256" key="1">
    <source>
        <dbReference type="ARBA" id="ARBA00006110"/>
    </source>
</evidence>
<dbReference type="Proteomes" id="UP001152484">
    <property type="component" value="Unassembled WGS sequence"/>
</dbReference>
<evidence type="ECO:0000259" key="4">
    <source>
        <dbReference type="Pfam" id="PF12923"/>
    </source>
</evidence>
<dbReference type="Gene3D" id="6.10.250.1770">
    <property type="match status" value="1"/>
</dbReference>